<evidence type="ECO:0000256" key="1">
    <source>
        <dbReference type="SAM" id="SignalP"/>
    </source>
</evidence>
<gene>
    <name evidence="2" type="ORF">MGAL_10B021301</name>
</gene>
<protein>
    <submittedName>
        <fullName evidence="2">Uncharacterized protein</fullName>
    </submittedName>
</protein>
<keyword evidence="1" id="KW-0732">Signal</keyword>
<dbReference type="EMBL" id="UYJE01008238">
    <property type="protein sequence ID" value="VDI62259.1"/>
    <property type="molecule type" value="Genomic_DNA"/>
</dbReference>
<sequence length="153" mass="17475">MQTNIKMYIFLSSFVVTLCTVTDAWLTKYDFNGDYGDHKWNSQVSPPCIKANEECFYTSQCCSRNDVCVMDSKLSLFAGRKIGLCRDLEYIRGDIQPTKFEGEACEDSSDCIDGCCISIRRHRYGVLQVCARENGPFMCITSYRQFADDLSKK</sequence>
<comment type="caution">
    <text evidence="2">The sequence shown here is derived from an EMBL/GenBank/DDBJ whole genome shotgun (WGS) entry which is preliminary data.</text>
</comment>
<reference evidence="2" key="1">
    <citation type="submission" date="2018-11" db="EMBL/GenBank/DDBJ databases">
        <authorList>
            <person name="Alioto T."/>
            <person name="Alioto T."/>
        </authorList>
    </citation>
    <scope>NUCLEOTIDE SEQUENCE</scope>
</reference>
<evidence type="ECO:0000313" key="2">
    <source>
        <dbReference type="EMBL" id="VDI62259.1"/>
    </source>
</evidence>
<accession>A0A8B6GCN3</accession>
<evidence type="ECO:0000313" key="3">
    <source>
        <dbReference type="Proteomes" id="UP000596742"/>
    </source>
</evidence>
<proteinExistence type="predicted"/>
<feature type="signal peptide" evidence="1">
    <location>
        <begin position="1"/>
        <end position="24"/>
    </location>
</feature>
<feature type="chain" id="PRO_5032342156" evidence="1">
    <location>
        <begin position="25"/>
        <end position="153"/>
    </location>
</feature>
<organism evidence="2 3">
    <name type="scientific">Mytilus galloprovincialis</name>
    <name type="common">Mediterranean mussel</name>
    <dbReference type="NCBI Taxonomy" id="29158"/>
    <lineage>
        <taxon>Eukaryota</taxon>
        <taxon>Metazoa</taxon>
        <taxon>Spiralia</taxon>
        <taxon>Lophotrochozoa</taxon>
        <taxon>Mollusca</taxon>
        <taxon>Bivalvia</taxon>
        <taxon>Autobranchia</taxon>
        <taxon>Pteriomorphia</taxon>
        <taxon>Mytilida</taxon>
        <taxon>Mytiloidea</taxon>
        <taxon>Mytilidae</taxon>
        <taxon>Mytilinae</taxon>
        <taxon>Mytilus</taxon>
    </lineage>
</organism>
<name>A0A8B6GCN3_MYTGA</name>
<keyword evidence="3" id="KW-1185">Reference proteome</keyword>
<dbReference type="AlphaFoldDB" id="A0A8B6GCN3"/>
<dbReference type="OrthoDB" id="6100098at2759"/>
<dbReference type="Proteomes" id="UP000596742">
    <property type="component" value="Unassembled WGS sequence"/>
</dbReference>